<keyword evidence="2 8" id="KW-1003">Cell membrane</keyword>
<evidence type="ECO:0000256" key="3">
    <source>
        <dbReference type="ARBA" id="ARBA00022618"/>
    </source>
</evidence>
<evidence type="ECO:0000256" key="8">
    <source>
        <dbReference type="HAMAP-Rule" id="MF_00910"/>
    </source>
</evidence>
<evidence type="ECO:0000256" key="6">
    <source>
        <dbReference type="ARBA" id="ARBA00023136"/>
    </source>
</evidence>
<dbReference type="InterPro" id="IPR011922">
    <property type="entry name" value="Cell_div_FtsL"/>
</dbReference>
<reference evidence="10 11" key="2">
    <citation type="submission" date="2017-09" db="EMBL/GenBank/DDBJ databases">
        <title>The genome of whitefly Bemisia tabaci, a global crop pest, provides novel insights into virus transmission, host adaptation and insecticide resistance.</title>
        <authorList>
            <person name="Kaur N."/>
            <person name="Kliot A."/>
            <person name="Pinheiro P.V."/>
            <person name="Luan J."/>
            <person name="Zheng Y."/>
            <person name="Liu W."/>
            <person name="Sun H."/>
            <person name="Yang X."/>
            <person name="Xu Y."/>
            <person name="Luo Y."/>
            <person name="Kruse A."/>
            <person name="Fisher T.W."/>
            <person name="Nelson D.R."/>
            <person name="Elimelech M."/>
            <person name="MacCoss M."/>
            <person name="Johnson R."/>
            <person name="Cohen E."/>
            <person name="Hunter W.B."/>
            <person name="Brown J.K."/>
            <person name="Jander G."/>
            <person name="Cilia M."/>
            <person name="Douglas A.E."/>
            <person name="Ghanim M."/>
            <person name="Simmons A.M."/>
            <person name="Wintermantel W.M."/>
            <person name="Ling K.-S."/>
            <person name="Fei Z."/>
        </authorList>
    </citation>
    <scope>NUCLEOTIDE SEQUENCE [LARGE SCALE GENOMIC DNA]</scope>
    <source>
        <strain evidence="10 11">MEAM1</strain>
    </source>
</reference>
<keyword evidence="4 8" id="KW-0812">Transmembrane</keyword>
<keyword evidence="7 8" id="KW-0131">Cell cycle</keyword>
<dbReference type="PANTHER" id="PTHR37479:SF1">
    <property type="entry name" value="CELL DIVISION PROTEIN FTSL"/>
    <property type="match status" value="1"/>
</dbReference>
<keyword evidence="8" id="KW-0997">Cell inner membrane</keyword>
<evidence type="ECO:0000256" key="5">
    <source>
        <dbReference type="ARBA" id="ARBA00022989"/>
    </source>
</evidence>
<dbReference type="EMBL" id="CP016303">
    <property type="protein sequence ID" value="ASX26654.1"/>
    <property type="molecule type" value="Genomic_DNA"/>
</dbReference>
<comment type="function">
    <text evidence="8">Essential cell division protein. May link together the upstream cell division proteins, which are predominantly cytoplasmic, with the downstream cell division proteins, which are predominantly periplasmic.</text>
</comment>
<dbReference type="NCBIfam" id="TIGR02209">
    <property type="entry name" value="ftsL_broad"/>
    <property type="match status" value="1"/>
</dbReference>
<evidence type="ECO:0000256" key="4">
    <source>
        <dbReference type="ARBA" id="ARBA00022692"/>
    </source>
</evidence>
<evidence type="ECO:0000256" key="2">
    <source>
        <dbReference type="ARBA" id="ARBA00022475"/>
    </source>
</evidence>
<evidence type="ECO:0000256" key="1">
    <source>
        <dbReference type="ARBA" id="ARBA00004401"/>
    </source>
</evidence>
<sequence>MKDLQRKGLVCLIGSDLAKNAKMPLILFFAVLVSALLVVANIQRTRLLISEREELVLERTALDIEWRNLILEETALGDQSRIERIAINKFKMRHVEPSKEYLVIKKRNVVEYQNQLPDQAR</sequence>
<reference evidence="11" key="1">
    <citation type="submission" date="2016-06" db="EMBL/GenBank/DDBJ databases">
        <authorList>
            <person name="Chen W."/>
            <person name="Hasegawa D.K."/>
        </authorList>
    </citation>
    <scope>NUCLEOTIDE SEQUENCE [LARGE SCALE GENOMIC DNA]</scope>
    <source>
        <strain evidence="11">MEAM1</strain>
    </source>
</reference>
<proteinExistence type="inferred from homology"/>
<evidence type="ECO:0000313" key="11">
    <source>
        <dbReference type="Proteomes" id="UP000216438"/>
    </source>
</evidence>
<keyword evidence="3 8" id="KW-0132">Cell division</keyword>
<dbReference type="OrthoDB" id="6196803at2"/>
<dbReference type="GO" id="GO:0032153">
    <property type="term" value="C:cell division site"/>
    <property type="evidence" value="ECO:0007669"/>
    <property type="project" value="UniProtKB-UniRule"/>
</dbReference>
<evidence type="ECO:0000256" key="7">
    <source>
        <dbReference type="ARBA" id="ARBA00023306"/>
    </source>
</evidence>
<dbReference type="HAMAP" id="MF_00910">
    <property type="entry name" value="FtsL"/>
    <property type="match status" value="1"/>
</dbReference>
<comment type="similarity">
    <text evidence="8">Belongs to the FtsL family.</text>
</comment>
<keyword evidence="5 8" id="KW-1133">Transmembrane helix</keyword>
<comment type="subunit">
    <text evidence="8">Part of a complex composed of FtsB, FtsL and FtsQ.</text>
</comment>
<feature type="transmembrane region" description="Helical" evidence="8">
    <location>
        <begin position="25"/>
        <end position="42"/>
    </location>
</feature>
<gene>
    <name evidence="8" type="primary">ftsL</name>
    <name evidence="10" type="ORF">BA171_06350</name>
</gene>
<dbReference type="GO" id="GO:0005886">
    <property type="term" value="C:plasma membrane"/>
    <property type="evidence" value="ECO:0007669"/>
    <property type="project" value="UniProtKB-SubCell"/>
</dbReference>
<dbReference type="Proteomes" id="UP000216438">
    <property type="component" value="Chromosome"/>
</dbReference>
<dbReference type="AlphaFoldDB" id="A0A249DYN6"/>
<name>A0A249DYN6_9ENTR</name>
<dbReference type="GO" id="GO:0043093">
    <property type="term" value="P:FtsZ-dependent cytokinesis"/>
    <property type="evidence" value="ECO:0007669"/>
    <property type="project" value="UniProtKB-UniRule"/>
</dbReference>
<organism evidence="10 11">
    <name type="scientific">Candidatus Hamiltonella defensa</name>
    <name type="common">Bemisia tabaci</name>
    <dbReference type="NCBI Taxonomy" id="672795"/>
    <lineage>
        <taxon>Bacteria</taxon>
        <taxon>Pseudomonadati</taxon>
        <taxon>Pseudomonadota</taxon>
        <taxon>Gammaproteobacteria</taxon>
        <taxon>Enterobacterales</taxon>
        <taxon>Enterobacteriaceae</taxon>
        <taxon>aphid secondary symbionts</taxon>
        <taxon>Candidatus Williamhamiltonella</taxon>
    </lineage>
</organism>
<dbReference type="PANTHER" id="PTHR37479">
    <property type="entry name" value="CELL DIVISION PROTEIN FTSL"/>
    <property type="match status" value="1"/>
</dbReference>
<comment type="subcellular location">
    <subcellularLocation>
        <location evidence="8">Cell inner membrane</location>
        <topology evidence="8">Single-pass type II membrane protein</topology>
    </subcellularLocation>
    <subcellularLocation>
        <location evidence="1">Cell membrane</location>
        <topology evidence="1">Single-pass type II membrane protein</topology>
    </subcellularLocation>
    <text evidence="8">Localizes to the division septum where it forms a ring structure.</text>
</comment>
<evidence type="ECO:0000313" key="10">
    <source>
        <dbReference type="EMBL" id="ASX26654.1"/>
    </source>
</evidence>
<accession>A0A249DYN6</accession>
<keyword evidence="6 8" id="KW-0472">Membrane</keyword>
<dbReference type="Pfam" id="PF04999">
    <property type="entry name" value="FtsL"/>
    <property type="match status" value="1"/>
</dbReference>
<dbReference type="NCBIfam" id="NF008040">
    <property type="entry name" value="PRK10772.1"/>
    <property type="match status" value="1"/>
</dbReference>
<evidence type="ECO:0000256" key="9">
    <source>
        <dbReference type="NCBIfam" id="TIGR02209"/>
    </source>
</evidence>
<protein>
    <recommendedName>
        <fullName evidence="8 9">Cell division protein FtsL</fullName>
    </recommendedName>
</protein>
<dbReference type="RefSeq" id="WP_016857930.1">
    <property type="nucleotide sequence ID" value="NZ_CP016303.1"/>
</dbReference>